<sequence>MTTPAASRPTRTDAQRNRAHIIAVAEEGFADLGVEVSMDAIAKRAGVGAGTLYRHFPSREALVAAVMEARSPDLERERVAIEDGESDSRVALERWLEAVSAFMRAYDGLPDPLRSALREQGSPLAPTCRDVIATTDRFLAAAQRDGHARKGIRGRDLYLGTLAVVWAAGTESADGSVEQGLREMLRSGWALSGEGAAPAS</sequence>
<evidence type="ECO:0000256" key="3">
    <source>
        <dbReference type="ARBA" id="ARBA00023163"/>
    </source>
</evidence>
<dbReference type="PROSITE" id="PS50977">
    <property type="entry name" value="HTH_TETR_2"/>
    <property type="match status" value="1"/>
</dbReference>
<feature type="domain" description="HTH tetR-type" evidence="5">
    <location>
        <begin position="15"/>
        <end position="74"/>
    </location>
</feature>
<dbReference type="EMBL" id="JAKRCV010000011">
    <property type="protein sequence ID" value="MCG7321328.1"/>
    <property type="molecule type" value="Genomic_DNA"/>
</dbReference>
<reference evidence="6 7" key="1">
    <citation type="submission" date="2022-02" db="EMBL/GenBank/DDBJ databases">
        <title>Uncovering new skin microbiome diversity through culturing and metagenomics.</title>
        <authorList>
            <person name="Conlan S."/>
            <person name="Deming C."/>
            <person name="Nisc Comparative Sequencing Program N."/>
            <person name="Segre J.A."/>
        </authorList>
    </citation>
    <scope>NUCLEOTIDE SEQUENCE [LARGE SCALE GENOMIC DNA]</scope>
    <source>
        <strain evidence="6 7">ACRQZ</strain>
    </source>
</reference>
<dbReference type="PRINTS" id="PR00455">
    <property type="entry name" value="HTHTETR"/>
</dbReference>
<dbReference type="Gene3D" id="1.10.357.10">
    <property type="entry name" value="Tetracycline Repressor, domain 2"/>
    <property type="match status" value="1"/>
</dbReference>
<evidence type="ECO:0000256" key="1">
    <source>
        <dbReference type="ARBA" id="ARBA00023015"/>
    </source>
</evidence>
<comment type="caution">
    <text evidence="6">The sequence shown here is derived from an EMBL/GenBank/DDBJ whole genome shotgun (WGS) entry which is preliminary data.</text>
</comment>
<evidence type="ECO:0000313" key="7">
    <source>
        <dbReference type="Proteomes" id="UP001521931"/>
    </source>
</evidence>
<evidence type="ECO:0000256" key="4">
    <source>
        <dbReference type="PROSITE-ProRule" id="PRU00335"/>
    </source>
</evidence>
<keyword evidence="3" id="KW-0804">Transcription</keyword>
<organism evidence="6 7">
    <name type="scientific">Arsenicicoccus bolidensis</name>
    <dbReference type="NCBI Taxonomy" id="229480"/>
    <lineage>
        <taxon>Bacteria</taxon>
        <taxon>Bacillati</taxon>
        <taxon>Actinomycetota</taxon>
        <taxon>Actinomycetes</taxon>
        <taxon>Micrococcales</taxon>
        <taxon>Intrasporangiaceae</taxon>
        <taxon>Arsenicicoccus</taxon>
    </lineage>
</organism>
<feature type="DNA-binding region" description="H-T-H motif" evidence="4">
    <location>
        <begin position="37"/>
        <end position="56"/>
    </location>
</feature>
<evidence type="ECO:0000259" key="5">
    <source>
        <dbReference type="PROSITE" id="PS50977"/>
    </source>
</evidence>
<dbReference type="InterPro" id="IPR009057">
    <property type="entry name" value="Homeodomain-like_sf"/>
</dbReference>
<dbReference type="SUPFAM" id="SSF46689">
    <property type="entry name" value="Homeodomain-like"/>
    <property type="match status" value="1"/>
</dbReference>
<name>A0ABS9Q2L2_9MICO</name>
<evidence type="ECO:0000313" key="6">
    <source>
        <dbReference type="EMBL" id="MCG7321328.1"/>
    </source>
</evidence>
<protein>
    <submittedName>
        <fullName evidence="6">TetR/AcrR family transcriptional regulator</fullName>
    </submittedName>
</protein>
<dbReference type="InterPro" id="IPR049445">
    <property type="entry name" value="TetR_SbtR-like_C"/>
</dbReference>
<keyword evidence="1" id="KW-0805">Transcription regulation</keyword>
<dbReference type="InterPro" id="IPR050109">
    <property type="entry name" value="HTH-type_TetR-like_transc_reg"/>
</dbReference>
<keyword evidence="2 4" id="KW-0238">DNA-binding</keyword>
<proteinExistence type="predicted"/>
<dbReference type="PANTHER" id="PTHR30055:SF234">
    <property type="entry name" value="HTH-TYPE TRANSCRIPTIONAL REGULATOR BETI"/>
    <property type="match status" value="1"/>
</dbReference>
<dbReference type="InterPro" id="IPR001647">
    <property type="entry name" value="HTH_TetR"/>
</dbReference>
<dbReference type="Proteomes" id="UP001521931">
    <property type="component" value="Unassembled WGS sequence"/>
</dbReference>
<accession>A0ABS9Q2L2</accession>
<gene>
    <name evidence="6" type="ORF">MHL29_05385</name>
</gene>
<dbReference type="Pfam" id="PF00440">
    <property type="entry name" value="TetR_N"/>
    <property type="match status" value="1"/>
</dbReference>
<dbReference type="PANTHER" id="PTHR30055">
    <property type="entry name" value="HTH-TYPE TRANSCRIPTIONAL REGULATOR RUTR"/>
    <property type="match status" value="1"/>
</dbReference>
<keyword evidence="7" id="KW-1185">Reference proteome</keyword>
<evidence type="ECO:0000256" key="2">
    <source>
        <dbReference type="ARBA" id="ARBA00023125"/>
    </source>
</evidence>
<dbReference type="Pfam" id="PF21597">
    <property type="entry name" value="TetR_C_43"/>
    <property type="match status" value="1"/>
</dbReference>
<dbReference type="RefSeq" id="WP_239262909.1">
    <property type="nucleotide sequence ID" value="NZ_DAMDMH010000063.1"/>
</dbReference>